<organism evidence="1 2">
    <name type="scientific">Massilia arenae</name>
    <dbReference type="NCBI Taxonomy" id="2603288"/>
    <lineage>
        <taxon>Bacteria</taxon>
        <taxon>Pseudomonadati</taxon>
        <taxon>Pseudomonadota</taxon>
        <taxon>Betaproteobacteria</taxon>
        <taxon>Burkholderiales</taxon>
        <taxon>Oxalobacteraceae</taxon>
        <taxon>Telluria group</taxon>
        <taxon>Massilia</taxon>
    </lineage>
</organism>
<evidence type="ECO:0000313" key="2">
    <source>
        <dbReference type="Proteomes" id="UP000321413"/>
    </source>
</evidence>
<proteinExistence type="predicted"/>
<name>A0A5C7FQ04_9BURK</name>
<gene>
    <name evidence="1" type="ORF">FVD38_24595</name>
</gene>
<dbReference type="EMBL" id="VPFD01000040">
    <property type="protein sequence ID" value="TXF96323.1"/>
    <property type="molecule type" value="Genomic_DNA"/>
</dbReference>
<dbReference type="Proteomes" id="UP000321413">
    <property type="component" value="Unassembled WGS sequence"/>
</dbReference>
<keyword evidence="2" id="KW-1185">Reference proteome</keyword>
<reference evidence="1 2" key="1">
    <citation type="submission" date="2019-08" db="EMBL/GenBank/DDBJ databases">
        <title>Massilia golmudensis sp. nov., isolated from sand in the Qinghai-Tibetan Plateau.</title>
        <authorList>
            <person name="Zhang B."/>
        </authorList>
    </citation>
    <scope>NUCLEOTIDE SEQUENCE [LARGE SCALE GENOMIC DNA]</scope>
    <source>
        <strain evidence="1 2">GEM5</strain>
    </source>
</reference>
<protein>
    <submittedName>
        <fullName evidence="1">Uncharacterized protein</fullName>
    </submittedName>
</protein>
<dbReference type="AlphaFoldDB" id="A0A5C7FQ04"/>
<accession>A0A5C7FQ04</accession>
<dbReference type="RefSeq" id="WP_147937206.1">
    <property type="nucleotide sequence ID" value="NZ_VPFD01000040.1"/>
</dbReference>
<comment type="caution">
    <text evidence="1">The sequence shown here is derived from an EMBL/GenBank/DDBJ whole genome shotgun (WGS) entry which is preliminary data.</text>
</comment>
<evidence type="ECO:0000313" key="1">
    <source>
        <dbReference type="EMBL" id="TXF96323.1"/>
    </source>
</evidence>
<sequence>MPDSAKMRAAHLNAATPMPLPGMPALDLSLAFPAALRPAVAAVTAGAAWRPEGLHYTYQVTLEGETLTIPVRLYFNPGLPLDDAGRSVTERGIASCLGTRHHDGHVREACLARLLAAPQGWMAPFIVHLVGEYVIEIVQRVETALPELDPDMRAALAGFVRENPAYLDTIERRTVSYRFRGGPPPQLDYPGKRVIACLRALGRKA</sequence>